<evidence type="ECO:0000313" key="1">
    <source>
        <dbReference type="EMBL" id="KAF7336041.1"/>
    </source>
</evidence>
<proteinExistence type="predicted"/>
<name>A0A8H7CH11_9AGAR</name>
<dbReference type="Proteomes" id="UP000623467">
    <property type="component" value="Unassembled WGS sequence"/>
</dbReference>
<dbReference type="EMBL" id="JACAZH010000038">
    <property type="protein sequence ID" value="KAF7336041.1"/>
    <property type="molecule type" value="Genomic_DNA"/>
</dbReference>
<gene>
    <name evidence="1" type="ORF">MSAN_02317800</name>
</gene>
<comment type="caution">
    <text evidence="1">The sequence shown here is derived from an EMBL/GenBank/DDBJ whole genome shotgun (WGS) entry which is preliminary data.</text>
</comment>
<reference evidence="1" key="1">
    <citation type="submission" date="2020-05" db="EMBL/GenBank/DDBJ databases">
        <title>Mycena genomes resolve the evolution of fungal bioluminescence.</title>
        <authorList>
            <person name="Tsai I.J."/>
        </authorList>
    </citation>
    <scope>NUCLEOTIDE SEQUENCE</scope>
    <source>
        <strain evidence="1">160909Yilan</strain>
    </source>
</reference>
<dbReference type="AlphaFoldDB" id="A0A8H7CH11"/>
<organism evidence="1 2">
    <name type="scientific">Mycena sanguinolenta</name>
    <dbReference type="NCBI Taxonomy" id="230812"/>
    <lineage>
        <taxon>Eukaryota</taxon>
        <taxon>Fungi</taxon>
        <taxon>Dikarya</taxon>
        <taxon>Basidiomycota</taxon>
        <taxon>Agaricomycotina</taxon>
        <taxon>Agaricomycetes</taxon>
        <taxon>Agaricomycetidae</taxon>
        <taxon>Agaricales</taxon>
        <taxon>Marasmiineae</taxon>
        <taxon>Mycenaceae</taxon>
        <taxon>Mycena</taxon>
    </lineage>
</organism>
<dbReference type="OrthoDB" id="3069483at2759"/>
<dbReference type="InterPro" id="IPR027796">
    <property type="entry name" value="OTT_1508_deam-like"/>
</dbReference>
<keyword evidence="2" id="KW-1185">Reference proteome</keyword>
<protein>
    <submittedName>
        <fullName evidence="1">Uncharacterized protein</fullName>
    </submittedName>
</protein>
<sequence length="362" mass="40548">MKDAFALPQEDANKNAELCDMVVNAAQHRIRRRITEKGQWVEPLIALAEEADLTDSQRAFLLEAKLLQADLRERFLDAENFDVHMASKALRRRARSYEAAKELLEGVSWLFPFEIQMSKAGAKWPSLLRHFDKLLKPYHQCALIRKAAKKSFIRNALSIPLRVIVLPSPVPDRGFAINMVDFEAHVRSYLRDALLSYSEDEGNSSFAVDAIDSLWSNIKTAVDVNQGQLMPLLAPHCECTLLCHHFDLLLQPNSLSPEESVAPYPYLGISNRSCFQCTLYFKAYTACELGPAFQTRGSHEQVSSCVVPVSNSPHANQAIADEMATQLKRIIGQLLAAQTDERYMMAMLSVDSTDSPPSSPIP</sequence>
<accession>A0A8H7CH11</accession>
<dbReference type="Pfam" id="PF14441">
    <property type="entry name" value="OTT_1508_deam"/>
    <property type="match status" value="1"/>
</dbReference>
<evidence type="ECO:0000313" key="2">
    <source>
        <dbReference type="Proteomes" id="UP000623467"/>
    </source>
</evidence>